<feature type="chain" id="PRO_5012076734" evidence="2">
    <location>
        <begin position="23"/>
        <end position="448"/>
    </location>
</feature>
<dbReference type="EMBL" id="NAJO01000120">
    <property type="protein sequence ID" value="OQN95252.1"/>
    <property type="molecule type" value="Genomic_DNA"/>
</dbReference>
<dbReference type="AlphaFoldDB" id="A0A1V8S800"/>
<evidence type="ECO:0000313" key="3">
    <source>
        <dbReference type="EMBL" id="OQN95252.1"/>
    </source>
</evidence>
<feature type="signal peptide" evidence="2">
    <location>
        <begin position="1"/>
        <end position="22"/>
    </location>
</feature>
<proteinExistence type="predicted"/>
<feature type="transmembrane region" description="Helical" evidence="1">
    <location>
        <begin position="212"/>
        <end position="229"/>
    </location>
</feature>
<keyword evidence="1" id="KW-0472">Membrane</keyword>
<comment type="caution">
    <text evidence="3">The sequence shown here is derived from an EMBL/GenBank/DDBJ whole genome shotgun (WGS) entry which is preliminary data.</text>
</comment>
<sequence length="448" mass="50478">MPIVPQVATAAFLLCYAIPARAIATLSPNCTLPALEERSAFIVASPNLRSTFNILWSSLATIAACTYSVLHLDVPRQRNGRDPGWRGDLRWLSKGLGMKLKWCIVAILAPEYYLMIAAMQYDAARRLQRRLQDLDNSVHGGRQWSINEAFFISMGGYGVSYWSDSTDRKVAELWTESFTHLLELAPSLVLPELLDADEVTARSKTDMFTKSIVLAQILYFVVAVISRWIEHLPVSPLEVATLAFTLCSFCTYGLFWHKPQGVTAVTTIALRDNLIPEYLTSVLQRKEHHEDIQERLSATGTNPAWEDWLGTEFLRGSLLVFILACASAVFSAIHLAAWNSTFPTAFERIVWRVATLVSALTYMICWLCHVVMNVGSIRKPVDVIKRSRRRHVEVKPVVELASWIFVVTTIVYVLARLIIIVEMFRSLAYLPLDAYITTSWPANVPHFG</sequence>
<name>A0A1V8S800_9PEZI</name>
<keyword evidence="4" id="KW-1185">Reference proteome</keyword>
<keyword evidence="1" id="KW-0812">Transmembrane</keyword>
<evidence type="ECO:0000256" key="1">
    <source>
        <dbReference type="SAM" id="Phobius"/>
    </source>
</evidence>
<protein>
    <submittedName>
        <fullName evidence="3">Uncharacterized protein</fullName>
    </submittedName>
</protein>
<evidence type="ECO:0000313" key="4">
    <source>
        <dbReference type="Proteomes" id="UP000192596"/>
    </source>
</evidence>
<dbReference type="PANTHER" id="PTHR35043">
    <property type="entry name" value="TRANSCRIPTION FACTOR DOMAIN-CONTAINING PROTEIN"/>
    <property type="match status" value="1"/>
</dbReference>
<keyword evidence="1" id="KW-1133">Transmembrane helix</keyword>
<dbReference type="Proteomes" id="UP000192596">
    <property type="component" value="Unassembled WGS sequence"/>
</dbReference>
<dbReference type="OrthoDB" id="9451547at2759"/>
<feature type="transmembrane region" description="Helical" evidence="1">
    <location>
        <begin position="235"/>
        <end position="255"/>
    </location>
</feature>
<dbReference type="PANTHER" id="PTHR35043:SF7">
    <property type="entry name" value="TRANSCRIPTION FACTOR DOMAIN-CONTAINING PROTEIN"/>
    <property type="match status" value="1"/>
</dbReference>
<feature type="transmembrane region" description="Helical" evidence="1">
    <location>
        <begin position="54"/>
        <end position="72"/>
    </location>
</feature>
<feature type="transmembrane region" description="Helical" evidence="1">
    <location>
        <begin position="318"/>
        <end position="337"/>
    </location>
</feature>
<evidence type="ECO:0000256" key="2">
    <source>
        <dbReference type="SAM" id="SignalP"/>
    </source>
</evidence>
<feature type="transmembrane region" description="Helical" evidence="1">
    <location>
        <begin position="397"/>
        <end position="421"/>
    </location>
</feature>
<organism evidence="3 4">
    <name type="scientific">Cryoendolithus antarcticus</name>
    <dbReference type="NCBI Taxonomy" id="1507870"/>
    <lineage>
        <taxon>Eukaryota</taxon>
        <taxon>Fungi</taxon>
        <taxon>Dikarya</taxon>
        <taxon>Ascomycota</taxon>
        <taxon>Pezizomycotina</taxon>
        <taxon>Dothideomycetes</taxon>
        <taxon>Dothideomycetidae</taxon>
        <taxon>Cladosporiales</taxon>
        <taxon>Cladosporiaceae</taxon>
        <taxon>Cryoendolithus</taxon>
    </lineage>
</organism>
<feature type="transmembrane region" description="Helical" evidence="1">
    <location>
        <begin position="349"/>
        <end position="376"/>
    </location>
</feature>
<keyword evidence="2" id="KW-0732">Signal</keyword>
<accession>A0A1V8S800</accession>
<dbReference type="InParanoid" id="A0A1V8S800"/>
<gene>
    <name evidence="3" type="ORF">B0A48_18611</name>
</gene>
<reference evidence="4" key="1">
    <citation type="submission" date="2017-03" db="EMBL/GenBank/DDBJ databases">
        <title>Genomes of endolithic fungi from Antarctica.</title>
        <authorList>
            <person name="Coleine C."/>
            <person name="Masonjones S."/>
            <person name="Stajich J.E."/>
        </authorList>
    </citation>
    <scope>NUCLEOTIDE SEQUENCE [LARGE SCALE GENOMIC DNA]</scope>
    <source>
        <strain evidence="4">CCFEE 5527</strain>
    </source>
</reference>